<dbReference type="GeneID" id="31018465"/>
<dbReference type="RefSeq" id="XP_020126500.1">
    <property type="nucleotide sequence ID" value="XM_020278204.1"/>
</dbReference>
<keyword evidence="2" id="KW-1185">Reference proteome</keyword>
<evidence type="ECO:0000313" key="2">
    <source>
        <dbReference type="Proteomes" id="UP000183809"/>
    </source>
</evidence>
<organism evidence="1 2">
    <name type="scientific">Diplodia corticola</name>
    <dbReference type="NCBI Taxonomy" id="236234"/>
    <lineage>
        <taxon>Eukaryota</taxon>
        <taxon>Fungi</taxon>
        <taxon>Dikarya</taxon>
        <taxon>Ascomycota</taxon>
        <taxon>Pezizomycotina</taxon>
        <taxon>Dothideomycetes</taxon>
        <taxon>Dothideomycetes incertae sedis</taxon>
        <taxon>Botryosphaeriales</taxon>
        <taxon>Botryosphaeriaceae</taxon>
        <taxon>Diplodia</taxon>
    </lineage>
</organism>
<reference evidence="1 2" key="1">
    <citation type="submission" date="2016-10" db="EMBL/GenBank/DDBJ databases">
        <title>Proteomics and genomics reveal pathogen-plant mechanisms compatible with a hemibiotrophic lifestyle of Diplodia corticola.</title>
        <authorList>
            <person name="Fernandes I."/>
            <person name="De Jonge R."/>
            <person name="Van De Peer Y."/>
            <person name="Devreese B."/>
            <person name="Alves A."/>
            <person name="Esteves A.C."/>
        </authorList>
    </citation>
    <scope>NUCLEOTIDE SEQUENCE [LARGE SCALE GENOMIC DNA]</scope>
    <source>
        <strain evidence="1 2">CBS 112549</strain>
    </source>
</reference>
<sequence length="384" mass="43387">MDQPYAHSRRKARPTNIPDWADNNFMRMFNRLWLPSQADDLQHPQKTIIKRALEGFATASKIATHSYPLPNAFIPLWMPWDSYLLLQHKMADPRNDPALHHMLTQDLSHDYHRPTQLLTLHNATPLETIATRALTHALFDALNPFCLATGATGLPARLFAGARRPIIRDARHNARLRLLAGSSTCPVHDYPDAWSLFRMPALGVSYVGPYRNEWYPDVVVEVAAAGGEKAEEMAERARWYLECGRGETRVVVGFVCGGEGSRWGLRVWRARGGGGGGVVEDEEEGIGLVRDREGGVGLASALRELLPPRAVEAIAESDCGATRAMLDRRVEITWAAIMKGFEAWEEVRERERERVDGERERLLVEQMEMEAERIWDEDAGYEDR</sequence>
<dbReference type="OrthoDB" id="10565991at2759"/>
<dbReference type="EMBL" id="MNUE01000064">
    <property type="protein sequence ID" value="OJD30240.1"/>
    <property type="molecule type" value="Genomic_DNA"/>
</dbReference>
<dbReference type="Proteomes" id="UP000183809">
    <property type="component" value="Unassembled WGS sequence"/>
</dbReference>
<name>A0A1J9QP63_9PEZI</name>
<evidence type="ECO:0000313" key="1">
    <source>
        <dbReference type="EMBL" id="OJD30240.1"/>
    </source>
</evidence>
<dbReference type="AlphaFoldDB" id="A0A1J9QP63"/>
<gene>
    <name evidence="1" type="ORF">BKCO1_640005</name>
</gene>
<comment type="caution">
    <text evidence="1">The sequence shown here is derived from an EMBL/GenBank/DDBJ whole genome shotgun (WGS) entry which is preliminary data.</text>
</comment>
<protein>
    <submittedName>
        <fullName evidence="1">Uncharacterized protein</fullName>
    </submittedName>
</protein>
<proteinExistence type="predicted"/>
<accession>A0A1J9QP63</accession>